<name>A0A8T1PT67_CARIL</name>
<feature type="compositionally biased region" description="Basic and acidic residues" evidence="7">
    <location>
        <begin position="385"/>
        <end position="395"/>
    </location>
</feature>
<keyword evidence="3" id="KW-0805">Transcription regulation</keyword>
<dbReference type="NCBIfam" id="TIGR01557">
    <property type="entry name" value="myb_SHAQKYF"/>
    <property type="match status" value="1"/>
</dbReference>
<keyword evidence="10" id="KW-1185">Reference proteome</keyword>
<evidence type="ECO:0000256" key="3">
    <source>
        <dbReference type="ARBA" id="ARBA00023015"/>
    </source>
</evidence>
<proteinExistence type="inferred from homology"/>
<dbReference type="GO" id="GO:0003677">
    <property type="term" value="F:DNA binding"/>
    <property type="evidence" value="ECO:0007669"/>
    <property type="project" value="InterPro"/>
</dbReference>
<evidence type="ECO:0000256" key="5">
    <source>
        <dbReference type="ARBA" id="ARBA00023163"/>
    </source>
</evidence>
<keyword evidence="5" id="KW-0804">Transcription</keyword>
<dbReference type="PANTHER" id="PTHR31499">
    <property type="entry name" value="MYB FAMILY TRANSCRIPTION FACTOR PHL11"/>
    <property type="match status" value="1"/>
</dbReference>
<dbReference type="Pfam" id="PF14379">
    <property type="entry name" value="Myb_CC_LHEQLE"/>
    <property type="match status" value="1"/>
</dbReference>
<protein>
    <recommendedName>
        <fullName evidence="8">HTH myb-type domain-containing protein</fullName>
    </recommendedName>
</protein>
<keyword evidence="4" id="KW-0175">Coiled coil</keyword>
<dbReference type="InterPro" id="IPR046955">
    <property type="entry name" value="PHR1-like"/>
</dbReference>
<accession>A0A8T1PT67</accession>
<keyword evidence="6" id="KW-0539">Nucleus</keyword>
<dbReference type="Proteomes" id="UP000811609">
    <property type="component" value="Chromosome 7"/>
</dbReference>
<dbReference type="PROSITE" id="PS51294">
    <property type="entry name" value="HTH_MYB"/>
    <property type="match status" value="1"/>
</dbReference>
<gene>
    <name evidence="9" type="ORF">CIPAW_07G073700</name>
</gene>
<feature type="region of interest" description="Disordered" evidence="7">
    <location>
        <begin position="385"/>
        <end position="499"/>
    </location>
</feature>
<dbReference type="GO" id="GO:0003700">
    <property type="term" value="F:DNA-binding transcription factor activity"/>
    <property type="evidence" value="ECO:0007669"/>
    <property type="project" value="InterPro"/>
</dbReference>
<feature type="compositionally biased region" description="Polar residues" evidence="7">
    <location>
        <begin position="433"/>
        <end position="448"/>
    </location>
</feature>
<dbReference type="GO" id="GO:0005634">
    <property type="term" value="C:nucleus"/>
    <property type="evidence" value="ECO:0007669"/>
    <property type="project" value="UniProtKB-SubCell"/>
</dbReference>
<dbReference type="Pfam" id="PF00249">
    <property type="entry name" value="Myb_DNA-binding"/>
    <property type="match status" value="1"/>
</dbReference>
<dbReference type="InterPro" id="IPR025756">
    <property type="entry name" value="Myb_CC_LHEQLE"/>
</dbReference>
<organism evidence="9 10">
    <name type="scientific">Carya illinoinensis</name>
    <name type="common">Pecan</name>
    <dbReference type="NCBI Taxonomy" id="32201"/>
    <lineage>
        <taxon>Eukaryota</taxon>
        <taxon>Viridiplantae</taxon>
        <taxon>Streptophyta</taxon>
        <taxon>Embryophyta</taxon>
        <taxon>Tracheophyta</taxon>
        <taxon>Spermatophyta</taxon>
        <taxon>Magnoliopsida</taxon>
        <taxon>eudicotyledons</taxon>
        <taxon>Gunneridae</taxon>
        <taxon>Pentapetalae</taxon>
        <taxon>rosids</taxon>
        <taxon>fabids</taxon>
        <taxon>Fagales</taxon>
        <taxon>Juglandaceae</taxon>
        <taxon>Carya</taxon>
    </lineage>
</organism>
<dbReference type="AlphaFoldDB" id="A0A8T1PT67"/>
<dbReference type="FunFam" id="1.10.10.60:FF:000007">
    <property type="entry name" value="Two-component response regulator"/>
    <property type="match status" value="1"/>
</dbReference>
<evidence type="ECO:0000313" key="9">
    <source>
        <dbReference type="EMBL" id="KAG6647356.1"/>
    </source>
</evidence>
<feature type="domain" description="HTH myb-type" evidence="8">
    <location>
        <begin position="261"/>
        <end position="314"/>
    </location>
</feature>
<evidence type="ECO:0000313" key="10">
    <source>
        <dbReference type="Proteomes" id="UP000811609"/>
    </source>
</evidence>
<evidence type="ECO:0000256" key="2">
    <source>
        <dbReference type="ARBA" id="ARBA00006783"/>
    </source>
</evidence>
<evidence type="ECO:0000256" key="4">
    <source>
        <dbReference type="ARBA" id="ARBA00023054"/>
    </source>
</evidence>
<feature type="compositionally biased region" description="Basic and acidic residues" evidence="7">
    <location>
        <begin position="419"/>
        <end position="430"/>
    </location>
</feature>
<evidence type="ECO:0000256" key="6">
    <source>
        <dbReference type="ARBA" id="ARBA00023242"/>
    </source>
</evidence>
<dbReference type="PANTHER" id="PTHR31499:SF80">
    <property type="entry name" value="HTH MYB-TYPE DOMAIN-CONTAINING PROTEIN"/>
    <property type="match status" value="1"/>
</dbReference>
<comment type="caution">
    <text evidence="9">The sequence shown here is derived from an EMBL/GenBank/DDBJ whole genome shotgun (WGS) entry which is preliminary data.</text>
</comment>
<dbReference type="EMBL" id="CM031815">
    <property type="protein sequence ID" value="KAG6647356.1"/>
    <property type="molecule type" value="Genomic_DNA"/>
</dbReference>
<comment type="subcellular location">
    <subcellularLocation>
        <location evidence="1">Nucleus</location>
    </subcellularLocation>
</comment>
<feature type="compositionally biased region" description="Basic and acidic residues" evidence="7">
    <location>
        <begin position="449"/>
        <end position="465"/>
    </location>
</feature>
<dbReference type="InterPro" id="IPR006447">
    <property type="entry name" value="Myb_dom_plants"/>
</dbReference>
<dbReference type="InterPro" id="IPR017930">
    <property type="entry name" value="Myb_dom"/>
</dbReference>
<comment type="similarity">
    <text evidence="2">Belongs to the MYB-CC family.</text>
</comment>
<dbReference type="InterPro" id="IPR001005">
    <property type="entry name" value="SANT/Myb"/>
</dbReference>
<evidence type="ECO:0000256" key="7">
    <source>
        <dbReference type="SAM" id="MobiDB-lite"/>
    </source>
</evidence>
<reference evidence="9" key="1">
    <citation type="submission" date="2020-12" db="EMBL/GenBank/DDBJ databases">
        <title>WGS assembly of Carya illinoinensis cv. Pawnee.</title>
        <authorList>
            <person name="Platts A."/>
            <person name="Shu S."/>
            <person name="Wright S."/>
            <person name="Barry K."/>
            <person name="Edger P."/>
            <person name="Pires J.C."/>
            <person name="Schmutz J."/>
        </authorList>
    </citation>
    <scope>NUCLEOTIDE SEQUENCE</scope>
    <source>
        <tissue evidence="9">Leaf</tissue>
    </source>
</reference>
<evidence type="ECO:0000259" key="8">
    <source>
        <dbReference type="PROSITE" id="PS51294"/>
    </source>
</evidence>
<sequence length="499" mass="55163">MHPCSKILKGLNAPTTMNMYPALSIQISGTDQLSNLGASGAMSSSFPVVPPFVDDKYSSYPDSFWVSPERELMKNPISSQASAIAFNSSVDEHLFTSSTGLPSDTHFSSVSHGGHSRISPFISQSSAERESFLPTHSSHLGVQSTALINNNDGSQDISWCTDPFQDFLNFPAYASAENSQVESSTGVVASEYHTRRDDWQWARGWINSELEPDCNELPNVSVVDPKPKQPQIRVQQPAPPVEFQSVDNAMSTAPPTKFRMRWTPERHEAFVEAVNQLGGSDQATPSAIKILMNVEGLTIFQVKSHLQKYRTAKFKPESSGGTSEKIATSIQEVKSLDLKTSMGITEALQIQMELQKRLHEQLENQRQLQLEIEKQGQHLKMMLEKQRKMEDDRIKASTSALDDPSAPLSNIVQPSPVHDNPETSKLDELKSGPGTSRVNATPEDSSWDVSRKQKAHESEDAKDQEPGCTNHTGPLTKRAKADQIAAPSTEFWSDENLFP</sequence>
<evidence type="ECO:0000256" key="1">
    <source>
        <dbReference type="ARBA" id="ARBA00004123"/>
    </source>
</evidence>